<dbReference type="AlphaFoldDB" id="A0A0P1H7N2"/>
<feature type="domain" description="Sulfotransferase" evidence="3">
    <location>
        <begin position="5"/>
        <end position="204"/>
    </location>
</feature>
<dbReference type="GO" id="GO:0008146">
    <property type="term" value="F:sulfotransferase activity"/>
    <property type="evidence" value="ECO:0007669"/>
    <property type="project" value="InterPro"/>
</dbReference>
<dbReference type="Gene3D" id="3.40.50.300">
    <property type="entry name" value="P-loop containing nucleotide triphosphate hydrolases"/>
    <property type="match status" value="1"/>
</dbReference>
<evidence type="ECO:0000256" key="1">
    <source>
        <dbReference type="ARBA" id="ARBA00022679"/>
    </source>
</evidence>
<dbReference type="InterPro" id="IPR027417">
    <property type="entry name" value="P-loop_NTPase"/>
</dbReference>
<keyword evidence="2" id="KW-0325">Glycoprotein</keyword>
<dbReference type="InterPro" id="IPR037359">
    <property type="entry name" value="NST/OST"/>
</dbReference>
<dbReference type="InterPro" id="IPR000863">
    <property type="entry name" value="Sulfotransferase_dom"/>
</dbReference>
<name>A0A0P1H7N2_9RHOB</name>
<evidence type="ECO:0000256" key="2">
    <source>
        <dbReference type="ARBA" id="ARBA00023180"/>
    </source>
</evidence>
<protein>
    <submittedName>
        <fullName evidence="4">Sulfotransferase domain protein</fullName>
    </submittedName>
</protein>
<gene>
    <name evidence="4" type="ORF">PHA8399_01213</name>
</gene>
<dbReference type="Pfam" id="PF00685">
    <property type="entry name" value="Sulfotransfer_1"/>
    <property type="match status" value="1"/>
</dbReference>
<evidence type="ECO:0000313" key="4">
    <source>
        <dbReference type="EMBL" id="CUH99097.1"/>
    </source>
</evidence>
<dbReference type="PANTHER" id="PTHR10605:SF56">
    <property type="entry name" value="BIFUNCTIONAL HEPARAN SULFATE N-DEACETYLASE_N-SULFOTRANSFERASE"/>
    <property type="match status" value="1"/>
</dbReference>
<accession>A0A0P1H7N2</accession>
<proteinExistence type="predicted"/>
<organism evidence="4 5">
    <name type="scientific">Leisingera aquaemixtae</name>
    <dbReference type="NCBI Taxonomy" id="1396826"/>
    <lineage>
        <taxon>Bacteria</taxon>
        <taxon>Pseudomonadati</taxon>
        <taxon>Pseudomonadota</taxon>
        <taxon>Alphaproteobacteria</taxon>
        <taxon>Rhodobacterales</taxon>
        <taxon>Roseobacteraceae</taxon>
        <taxon>Leisingera</taxon>
    </lineage>
</organism>
<sequence>MSTPNFFLIGAPKCGTTAIAEYLAEREDVFFSKPKEPLFWCSDLGIEPHALRPETQAEYDALFAAADPARHRIIGEGTTSYLRSAQAVSTCASRYPEAKFVAILRNPADVAHAFHMEQLYTGLETEQDFAAAWQDQARREAEWDAARDGRPDSLLYRRIAAFSPQIERFFELVPAPRRKVIIYDDFRDDPRAVWLDLLSFLGLPDDGRTDFSPRNAAHAQRFPRLSHFLLAPPGPLAPAVRTLRLALLARDSKLVAALKGFLNVKRPRPRLDDALRAEVTAWFRPGVERLETLLQRDLSAWKGEGR</sequence>
<dbReference type="PANTHER" id="PTHR10605">
    <property type="entry name" value="HEPARAN SULFATE SULFOTRANSFERASE"/>
    <property type="match status" value="1"/>
</dbReference>
<dbReference type="STRING" id="1396826.PHA8399_01213"/>
<dbReference type="EMBL" id="CYSR01000011">
    <property type="protein sequence ID" value="CUH99097.1"/>
    <property type="molecule type" value="Genomic_DNA"/>
</dbReference>
<dbReference type="Proteomes" id="UP000051326">
    <property type="component" value="Unassembled WGS sequence"/>
</dbReference>
<dbReference type="RefSeq" id="WP_058285272.1">
    <property type="nucleotide sequence ID" value="NZ_CYSR01000011.1"/>
</dbReference>
<reference evidence="4 5" key="1">
    <citation type="submission" date="2015-09" db="EMBL/GenBank/DDBJ databases">
        <authorList>
            <consortium name="Swine Surveillance"/>
        </authorList>
    </citation>
    <scope>NUCLEOTIDE SEQUENCE [LARGE SCALE GENOMIC DNA]</scope>
    <source>
        <strain evidence="4 5">CECT 8399</strain>
    </source>
</reference>
<evidence type="ECO:0000259" key="3">
    <source>
        <dbReference type="Pfam" id="PF00685"/>
    </source>
</evidence>
<keyword evidence="1 4" id="KW-0808">Transferase</keyword>
<dbReference type="SUPFAM" id="SSF52540">
    <property type="entry name" value="P-loop containing nucleoside triphosphate hydrolases"/>
    <property type="match status" value="1"/>
</dbReference>
<evidence type="ECO:0000313" key="5">
    <source>
        <dbReference type="Proteomes" id="UP000051326"/>
    </source>
</evidence>